<dbReference type="Gene3D" id="2.160.20.80">
    <property type="entry name" value="E3 ubiquitin-protein ligase SopA"/>
    <property type="match status" value="1"/>
</dbReference>
<name>A0A9D2HG36_9FIRM</name>
<dbReference type="InterPro" id="IPR001646">
    <property type="entry name" value="5peptide_repeat"/>
</dbReference>
<reference evidence="1" key="1">
    <citation type="journal article" date="2021" name="PeerJ">
        <title>Extensive microbial diversity within the chicken gut microbiome revealed by metagenomics and culture.</title>
        <authorList>
            <person name="Gilroy R."/>
            <person name="Ravi A."/>
            <person name="Getino M."/>
            <person name="Pursley I."/>
            <person name="Horton D.L."/>
            <person name="Alikhan N.F."/>
            <person name="Baker D."/>
            <person name="Gharbi K."/>
            <person name="Hall N."/>
            <person name="Watson M."/>
            <person name="Adriaenssens E.M."/>
            <person name="Foster-Nyarko E."/>
            <person name="Jarju S."/>
            <person name="Secka A."/>
            <person name="Antonio M."/>
            <person name="Oren A."/>
            <person name="Chaudhuri R.R."/>
            <person name="La Ragione R."/>
            <person name="Hildebrand F."/>
            <person name="Pallen M.J."/>
        </authorList>
    </citation>
    <scope>NUCLEOTIDE SEQUENCE</scope>
    <source>
        <strain evidence="1">CHK178-16964</strain>
    </source>
</reference>
<dbReference type="Pfam" id="PF00805">
    <property type="entry name" value="Pentapeptide"/>
    <property type="match status" value="1"/>
</dbReference>
<sequence>MNRQQAVEQFQKKAEEIMEEMDGRFWDELFTRRSELAERLENSLKSLREKVEINGKECRYIYSSFLWTDLLEGRYRAALQAVGEDYILDEEPLDIWMDLEDFFQGLNASWKKLMEVKIPYAGKVNDWDIYYLIAERAMYHFREIGFLLRFLLREKGKQKAIMEMIPEQFPRIFRWGEYRDQGETLFYYDSQGMDEERLGLLLKENFSFPYILQNRHFMNGKYKKLSIENRNLQYAVFENCSFTHVSFSGSSLWGGRFINCRLKDCSFHGAELAMARFENCIFQDNDWEEARFFNTFCSKEEPEELDKEQRAGILRQEEEYDGAIFFCGTGQAGERLHPSGRI</sequence>
<reference evidence="1" key="2">
    <citation type="submission" date="2021-04" db="EMBL/GenBank/DDBJ databases">
        <authorList>
            <person name="Gilroy R."/>
        </authorList>
    </citation>
    <scope>NUCLEOTIDE SEQUENCE</scope>
    <source>
        <strain evidence="1">CHK178-16964</strain>
    </source>
</reference>
<gene>
    <name evidence="1" type="ORF">IAA07_05430</name>
</gene>
<evidence type="ECO:0000313" key="2">
    <source>
        <dbReference type="Proteomes" id="UP000823900"/>
    </source>
</evidence>
<dbReference type="AlphaFoldDB" id="A0A9D2HG36"/>
<comment type="caution">
    <text evidence="1">The sequence shown here is derived from an EMBL/GenBank/DDBJ whole genome shotgun (WGS) entry which is preliminary data.</text>
</comment>
<proteinExistence type="predicted"/>
<organism evidence="1 2">
    <name type="scientific">Candidatus Lachnoclostridium stercoravium</name>
    <dbReference type="NCBI Taxonomy" id="2838633"/>
    <lineage>
        <taxon>Bacteria</taxon>
        <taxon>Bacillati</taxon>
        <taxon>Bacillota</taxon>
        <taxon>Clostridia</taxon>
        <taxon>Lachnospirales</taxon>
        <taxon>Lachnospiraceae</taxon>
    </lineage>
</organism>
<dbReference type="Proteomes" id="UP000823900">
    <property type="component" value="Unassembled WGS sequence"/>
</dbReference>
<protein>
    <submittedName>
        <fullName evidence="1">Pentapeptide repeat-containing protein</fullName>
    </submittedName>
</protein>
<dbReference type="EMBL" id="DWZA01000051">
    <property type="protein sequence ID" value="HJA71011.1"/>
    <property type="molecule type" value="Genomic_DNA"/>
</dbReference>
<evidence type="ECO:0000313" key="1">
    <source>
        <dbReference type="EMBL" id="HJA71011.1"/>
    </source>
</evidence>
<dbReference type="SUPFAM" id="SSF141571">
    <property type="entry name" value="Pentapeptide repeat-like"/>
    <property type="match status" value="1"/>
</dbReference>
<accession>A0A9D2HG36</accession>